<evidence type="ECO:0000256" key="3">
    <source>
        <dbReference type="ARBA" id="ARBA00022692"/>
    </source>
</evidence>
<accession>A0A166A4M6</accession>
<organism evidence="7 8">
    <name type="scientific">Methanobrevibacter curvatus</name>
    <dbReference type="NCBI Taxonomy" id="49547"/>
    <lineage>
        <taxon>Archaea</taxon>
        <taxon>Methanobacteriati</taxon>
        <taxon>Methanobacteriota</taxon>
        <taxon>Methanomada group</taxon>
        <taxon>Methanobacteria</taxon>
        <taxon>Methanobacteriales</taxon>
        <taxon>Methanobacteriaceae</taxon>
        <taxon>Methanobrevibacter</taxon>
    </lineage>
</organism>
<keyword evidence="8" id="KW-1185">Reference proteome</keyword>
<gene>
    <name evidence="7" type="ORF">MBCUR_13750</name>
</gene>
<reference evidence="7 8" key="1">
    <citation type="submission" date="2016-04" db="EMBL/GenBank/DDBJ databases">
        <title>Genome sequence of Methanobrevibacter curvatus DSM 11111.</title>
        <authorList>
            <person name="Poehlein A."/>
            <person name="Seedorf H."/>
            <person name="Daniel R."/>
        </authorList>
    </citation>
    <scope>NUCLEOTIDE SEQUENCE [LARGE SCALE GENOMIC DNA]</scope>
    <source>
        <strain evidence="7 8">DSM 11111</strain>
    </source>
</reference>
<proteinExistence type="predicted"/>
<comment type="subcellular location">
    <subcellularLocation>
        <location evidence="1">Cell membrane</location>
        <topology evidence="1">Single-pass membrane protein</topology>
    </subcellularLocation>
</comment>
<dbReference type="Proteomes" id="UP000077245">
    <property type="component" value="Unassembled WGS sequence"/>
</dbReference>
<dbReference type="PATRIC" id="fig|49547.3.peg.1469"/>
<keyword evidence="5 6" id="KW-0472">Membrane</keyword>
<sequence>MALDIQKHRAKMKDSKPSFNMVPLIDILFTILIFLVVANSFTAGAVDDSGKPESTPSQGPSEYYLFPVAGLQKVIVNGQDMSSLIKDSSIAIHTKVIDEGDIQIKAKERTILITTPPGMAVNKAVQAPNS</sequence>
<dbReference type="OrthoDB" id="75899at2157"/>
<evidence type="ECO:0000256" key="4">
    <source>
        <dbReference type="ARBA" id="ARBA00022989"/>
    </source>
</evidence>
<dbReference type="STRING" id="49547.MBCUR_13750"/>
<evidence type="ECO:0000256" key="2">
    <source>
        <dbReference type="ARBA" id="ARBA00022475"/>
    </source>
</evidence>
<keyword evidence="4 6" id="KW-1133">Transmembrane helix</keyword>
<dbReference type="InterPro" id="IPR003400">
    <property type="entry name" value="ExbD"/>
</dbReference>
<name>A0A166A4M6_9EURY</name>
<evidence type="ECO:0000313" key="8">
    <source>
        <dbReference type="Proteomes" id="UP000077245"/>
    </source>
</evidence>
<evidence type="ECO:0000256" key="1">
    <source>
        <dbReference type="ARBA" id="ARBA00004162"/>
    </source>
</evidence>
<keyword evidence="3 6" id="KW-0812">Transmembrane</keyword>
<dbReference type="GO" id="GO:0022857">
    <property type="term" value="F:transmembrane transporter activity"/>
    <property type="evidence" value="ECO:0007669"/>
    <property type="project" value="InterPro"/>
</dbReference>
<keyword evidence="2" id="KW-1003">Cell membrane</keyword>
<evidence type="ECO:0000256" key="6">
    <source>
        <dbReference type="SAM" id="Phobius"/>
    </source>
</evidence>
<dbReference type="EMBL" id="LWMV01000184">
    <property type="protein sequence ID" value="KZX11558.1"/>
    <property type="molecule type" value="Genomic_DNA"/>
</dbReference>
<evidence type="ECO:0000313" key="7">
    <source>
        <dbReference type="EMBL" id="KZX11558.1"/>
    </source>
</evidence>
<dbReference type="AlphaFoldDB" id="A0A166A4M6"/>
<comment type="caution">
    <text evidence="7">The sequence shown here is derived from an EMBL/GenBank/DDBJ whole genome shotgun (WGS) entry which is preliminary data.</text>
</comment>
<dbReference type="Pfam" id="PF02472">
    <property type="entry name" value="ExbD"/>
    <property type="match status" value="1"/>
</dbReference>
<protein>
    <submittedName>
        <fullName evidence="7">Biopolymer transport protein ExbD/TolR</fullName>
    </submittedName>
</protein>
<dbReference type="RefSeq" id="WP_067091908.1">
    <property type="nucleotide sequence ID" value="NZ_LWMV01000184.1"/>
</dbReference>
<evidence type="ECO:0000256" key="5">
    <source>
        <dbReference type="ARBA" id="ARBA00023136"/>
    </source>
</evidence>
<dbReference type="GO" id="GO:0005886">
    <property type="term" value="C:plasma membrane"/>
    <property type="evidence" value="ECO:0007669"/>
    <property type="project" value="UniProtKB-SubCell"/>
</dbReference>
<feature type="transmembrane region" description="Helical" evidence="6">
    <location>
        <begin position="21"/>
        <end position="41"/>
    </location>
</feature>